<feature type="transmembrane region" description="Helical" evidence="2">
    <location>
        <begin position="328"/>
        <end position="348"/>
    </location>
</feature>
<feature type="domain" description="G" evidence="3">
    <location>
        <begin position="1"/>
        <end position="58"/>
    </location>
</feature>
<evidence type="ECO:0000259" key="3">
    <source>
        <dbReference type="Pfam" id="PF01926"/>
    </source>
</evidence>
<evidence type="ECO:0000256" key="2">
    <source>
        <dbReference type="SAM" id="Phobius"/>
    </source>
</evidence>
<gene>
    <name evidence="4" type="ORF">BD410DRAFT_822676</name>
</gene>
<accession>A0A4Y7PQC8</accession>
<evidence type="ECO:0000256" key="1">
    <source>
        <dbReference type="SAM" id="MobiDB-lite"/>
    </source>
</evidence>
<dbReference type="SUPFAM" id="SSF52540">
    <property type="entry name" value="P-loop containing nucleoside triphosphate hydrolases"/>
    <property type="match status" value="1"/>
</dbReference>
<dbReference type="OrthoDB" id="8954335at2759"/>
<dbReference type="GO" id="GO:0005525">
    <property type="term" value="F:GTP binding"/>
    <property type="evidence" value="ECO:0007669"/>
    <property type="project" value="InterPro"/>
</dbReference>
<proteinExistence type="predicted"/>
<dbReference type="Pfam" id="PF01926">
    <property type="entry name" value="MMR_HSR1"/>
    <property type="match status" value="1"/>
</dbReference>
<dbReference type="EMBL" id="ML170224">
    <property type="protein sequence ID" value="TDL17318.1"/>
    <property type="molecule type" value="Genomic_DNA"/>
</dbReference>
<keyword evidence="2" id="KW-0472">Membrane</keyword>
<dbReference type="CDD" id="cd00882">
    <property type="entry name" value="Ras_like_GTPase"/>
    <property type="match status" value="1"/>
</dbReference>
<keyword evidence="2" id="KW-0812">Transmembrane</keyword>
<name>A0A4Y7PQC8_9AGAM</name>
<organism evidence="4 5">
    <name type="scientific">Rickenella mellea</name>
    <dbReference type="NCBI Taxonomy" id="50990"/>
    <lineage>
        <taxon>Eukaryota</taxon>
        <taxon>Fungi</taxon>
        <taxon>Dikarya</taxon>
        <taxon>Basidiomycota</taxon>
        <taxon>Agaricomycotina</taxon>
        <taxon>Agaricomycetes</taxon>
        <taxon>Hymenochaetales</taxon>
        <taxon>Rickenellaceae</taxon>
        <taxon>Rickenella</taxon>
    </lineage>
</organism>
<dbReference type="InterPro" id="IPR027417">
    <property type="entry name" value="P-loop_NTPase"/>
</dbReference>
<protein>
    <recommendedName>
        <fullName evidence="3">G domain-containing protein</fullName>
    </recommendedName>
</protein>
<keyword evidence="5" id="KW-1185">Reference proteome</keyword>
<evidence type="ECO:0000313" key="5">
    <source>
        <dbReference type="Proteomes" id="UP000294933"/>
    </source>
</evidence>
<reference evidence="4 5" key="1">
    <citation type="submission" date="2018-06" db="EMBL/GenBank/DDBJ databases">
        <title>A transcriptomic atlas of mushroom development highlights an independent origin of complex multicellularity.</title>
        <authorList>
            <consortium name="DOE Joint Genome Institute"/>
            <person name="Krizsan K."/>
            <person name="Almasi E."/>
            <person name="Merenyi Z."/>
            <person name="Sahu N."/>
            <person name="Viragh M."/>
            <person name="Koszo T."/>
            <person name="Mondo S."/>
            <person name="Kiss B."/>
            <person name="Balint B."/>
            <person name="Kues U."/>
            <person name="Barry K."/>
            <person name="Hegedus J.C."/>
            <person name="Henrissat B."/>
            <person name="Johnson J."/>
            <person name="Lipzen A."/>
            <person name="Ohm R."/>
            <person name="Nagy I."/>
            <person name="Pangilinan J."/>
            <person name="Yan J."/>
            <person name="Xiong Y."/>
            <person name="Grigoriev I.V."/>
            <person name="Hibbett D.S."/>
            <person name="Nagy L.G."/>
        </authorList>
    </citation>
    <scope>NUCLEOTIDE SEQUENCE [LARGE SCALE GENOMIC DNA]</scope>
    <source>
        <strain evidence="4 5">SZMC22713</strain>
    </source>
</reference>
<dbReference type="InterPro" id="IPR006073">
    <property type="entry name" value="GTP-bd"/>
</dbReference>
<dbReference type="AlphaFoldDB" id="A0A4Y7PQC8"/>
<dbReference type="Gene3D" id="3.40.50.300">
    <property type="entry name" value="P-loop containing nucleotide triphosphate hydrolases"/>
    <property type="match status" value="1"/>
</dbReference>
<feature type="compositionally biased region" description="Basic and acidic residues" evidence="1">
    <location>
        <begin position="276"/>
        <end position="293"/>
    </location>
</feature>
<sequence length="354" mass="39505">MGKTGSGKTTFINLVSGSQHRVGSGLRSCTSTVQVAKLFEIDDYVVTLIDTPGFDDTIRSDVDILNMIASFLVTAYEAGHLLSGIIYMHPISDVRMGGVSTRNFRLFRKLCGEAALCNVVIVTSMWGRVPENIGQERENELATDDVFFKPVITAGARMLRHDGTLQCAQSIIHQTVTQRALPFQIQRELHDQKLHILQTSAGAELNQQLRQQAEKHREEMEALEKDIRDARCAEDEEAKKVLEEARRKLRDELRSLAYRSEKIALQTRLSEAEEVARQRSKRQEEESNRRISELQDAMAQAESNSAYQLTQMRQELAALRNQSANVGLVPTVFGFFGALSAALGVLVASQVPDS</sequence>
<feature type="region of interest" description="Disordered" evidence="1">
    <location>
        <begin position="276"/>
        <end position="298"/>
    </location>
</feature>
<evidence type="ECO:0000313" key="4">
    <source>
        <dbReference type="EMBL" id="TDL17318.1"/>
    </source>
</evidence>
<keyword evidence="2" id="KW-1133">Transmembrane helix</keyword>
<dbReference type="VEuPathDB" id="FungiDB:BD410DRAFT_822676"/>
<dbReference type="Proteomes" id="UP000294933">
    <property type="component" value="Unassembled WGS sequence"/>
</dbReference>